<evidence type="ECO:0000256" key="4">
    <source>
        <dbReference type="ARBA" id="ARBA00022452"/>
    </source>
</evidence>
<evidence type="ECO:0000256" key="3">
    <source>
        <dbReference type="ARBA" id="ARBA00022448"/>
    </source>
</evidence>
<sequence>MIAFMTVCPALRRAEAMTVEEAVAAAIARHPALSAAASEVKAAHTEVKVARSGYLPSISASGGPQEVSTEKWAYEVTAAQMVHDWGQTRSRTDGARAAERQARAEWSMTRDEAVRDVIETYLDVVLARLQREVDLAQISTLEDLSRMTGMRADGGYADRSEPDRAQLELARAHQRLASDDGQAANAGAQFETLVGTPPGHLEQPVPASMVRRIETQNIDTLIDEAPAFRKALEETHYARAQFDDARSSILPRVNLEATALSREIGGRMASDAVVALRLRMTPLQGLSLFDRADAARQRVNAAQLKEAAVRRDIARELRNLMTTATALEQQAQALRAQVSDAGNLSGLYREQFEVGRRDIVDLVTIQREHFDARRSLNEVMLQMARTQYRIAAQLGRLSDLVALPPELP</sequence>
<gene>
    <name evidence="9" type="ORF">BES08_19495</name>
</gene>
<organism evidence="9 10">
    <name type="scientific">Novosphingobium resinovorum</name>
    <dbReference type="NCBI Taxonomy" id="158500"/>
    <lineage>
        <taxon>Bacteria</taxon>
        <taxon>Pseudomonadati</taxon>
        <taxon>Pseudomonadota</taxon>
        <taxon>Alphaproteobacteria</taxon>
        <taxon>Sphingomonadales</taxon>
        <taxon>Sphingomonadaceae</taxon>
        <taxon>Novosphingobium</taxon>
    </lineage>
</organism>
<reference evidence="10" key="1">
    <citation type="journal article" date="2017" name="J. Biotechnol.">
        <title>Complete genome sequence of Novosphingobium resinovorum SA1, a versatile xenobiotic-degrading bacterium capable of utilizing sulfanilic acid.</title>
        <authorList>
            <person name="Hegedus B."/>
            <person name="Kos P.B."/>
            <person name="Balint B."/>
            <person name="Maroti G."/>
            <person name="Gan H.M."/>
            <person name="Perei K."/>
            <person name="Rakhely G."/>
        </authorList>
    </citation>
    <scope>NUCLEOTIDE SEQUENCE [LARGE SCALE GENOMIC DNA]</scope>
    <source>
        <strain evidence="10">SA1</strain>
    </source>
</reference>
<dbReference type="GO" id="GO:0009279">
    <property type="term" value="C:cell outer membrane"/>
    <property type="evidence" value="ECO:0007669"/>
    <property type="project" value="UniProtKB-SubCell"/>
</dbReference>
<keyword evidence="7" id="KW-0998">Cell outer membrane</keyword>
<evidence type="ECO:0008006" key="11">
    <source>
        <dbReference type="Google" id="ProtNLM"/>
    </source>
</evidence>
<dbReference type="PANTHER" id="PTHR30026:SF22">
    <property type="entry name" value="OUTER MEMBRANE EFFLUX PROTEIN"/>
    <property type="match status" value="1"/>
</dbReference>
<dbReference type="GO" id="GO:0015288">
    <property type="term" value="F:porin activity"/>
    <property type="evidence" value="ECO:0007669"/>
    <property type="project" value="TreeGrafter"/>
</dbReference>
<accession>A0A1D8AAD2</accession>
<keyword evidence="6" id="KW-0472">Membrane</keyword>
<dbReference type="PANTHER" id="PTHR30026">
    <property type="entry name" value="OUTER MEMBRANE PROTEIN TOLC"/>
    <property type="match status" value="1"/>
</dbReference>
<dbReference type="Pfam" id="PF02321">
    <property type="entry name" value="OEP"/>
    <property type="match status" value="2"/>
</dbReference>
<feature type="coiled-coil region" evidence="8">
    <location>
        <begin position="310"/>
        <end position="344"/>
    </location>
</feature>
<evidence type="ECO:0000256" key="2">
    <source>
        <dbReference type="ARBA" id="ARBA00007613"/>
    </source>
</evidence>
<proteinExistence type="inferred from homology"/>
<dbReference type="GO" id="GO:1990281">
    <property type="term" value="C:efflux pump complex"/>
    <property type="evidence" value="ECO:0007669"/>
    <property type="project" value="TreeGrafter"/>
</dbReference>
<dbReference type="Proteomes" id="UP000094626">
    <property type="component" value="Plasmid pSA1"/>
</dbReference>
<keyword evidence="10" id="KW-1185">Reference proteome</keyword>
<evidence type="ECO:0000256" key="7">
    <source>
        <dbReference type="ARBA" id="ARBA00023237"/>
    </source>
</evidence>
<dbReference type="AlphaFoldDB" id="A0A1D8AAD2"/>
<keyword evidence="5" id="KW-0812">Transmembrane</keyword>
<dbReference type="Gene3D" id="1.20.1600.10">
    <property type="entry name" value="Outer membrane efflux proteins (OEP)"/>
    <property type="match status" value="1"/>
</dbReference>
<dbReference type="GO" id="GO:0015562">
    <property type="term" value="F:efflux transmembrane transporter activity"/>
    <property type="evidence" value="ECO:0007669"/>
    <property type="project" value="InterPro"/>
</dbReference>
<evidence type="ECO:0000256" key="1">
    <source>
        <dbReference type="ARBA" id="ARBA00004442"/>
    </source>
</evidence>
<protein>
    <recommendedName>
        <fullName evidence="11">Outer membrane efflux protein</fullName>
    </recommendedName>
</protein>
<geneLocation type="plasmid" evidence="9 10">
    <name>pSA1</name>
</geneLocation>
<evidence type="ECO:0000313" key="9">
    <source>
        <dbReference type="EMBL" id="AOR79078.1"/>
    </source>
</evidence>
<keyword evidence="8" id="KW-0175">Coiled coil</keyword>
<keyword evidence="9" id="KW-0614">Plasmid</keyword>
<dbReference type="InterPro" id="IPR051906">
    <property type="entry name" value="TolC-like"/>
</dbReference>
<evidence type="ECO:0000256" key="8">
    <source>
        <dbReference type="SAM" id="Coils"/>
    </source>
</evidence>
<dbReference type="SUPFAM" id="SSF56954">
    <property type="entry name" value="Outer membrane efflux proteins (OEP)"/>
    <property type="match status" value="1"/>
</dbReference>
<evidence type="ECO:0000256" key="5">
    <source>
        <dbReference type="ARBA" id="ARBA00022692"/>
    </source>
</evidence>
<dbReference type="EMBL" id="CP017076">
    <property type="protein sequence ID" value="AOR79078.1"/>
    <property type="molecule type" value="Genomic_DNA"/>
</dbReference>
<comment type="similarity">
    <text evidence="2">Belongs to the outer membrane factor (OMF) (TC 1.B.17) family.</text>
</comment>
<keyword evidence="3" id="KW-0813">Transport</keyword>
<name>A0A1D8AAD2_9SPHN</name>
<comment type="subcellular location">
    <subcellularLocation>
        <location evidence="1">Cell outer membrane</location>
    </subcellularLocation>
</comment>
<evidence type="ECO:0000256" key="6">
    <source>
        <dbReference type="ARBA" id="ARBA00023136"/>
    </source>
</evidence>
<evidence type="ECO:0000313" key="10">
    <source>
        <dbReference type="Proteomes" id="UP000094626"/>
    </source>
</evidence>
<keyword evidence="4" id="KW-1134">Transmembrane beta strand</keyword>
<dbReference type="InterPro" id="IPR003423">
    <property type="entry name" value="OMP_efflux"/>
</dbReference>
<dbReference type="KEGG" id="nre:BES08_19495"/>